<gene>
    <name evidence="2" type="ORF">Pla175_00250</name>
</gene>
<protein>
    <recommendedName>
        <fullName evidence="4">Dockerin domain-containing protein</fullName>
    </recommendedName>
</protein>
<keyword evidence="3" id="KW-1185">Reference proteome</keyword>
<dbReference type="EMBL" id="CP036291">
    <property type="protein sequence ID" value="QDU86675.1"/>
    <property type="molecule type" value="Genomic_DNA"/>
</dbReference>
<dbReference type="InterPro" id="IPR036439">
    <property type="entry name" value="Dockerin_dom_sf"/>
</dbReference>
<dbReference type="GO" id="GO:0000272">
    <property type="term" value="P:polysaccharide catabolic process"/>
    <property type="evidence" value="ECO:0007669"/>
    <property type="project" value="InterPro"/>
</dbReference>
<evidence type="ECO:0000313" key="3">
    <source>
        <dbReference type="Proteomes" id="UP000317429"/>
    </source>
</evidence>
<dbReference type="SUPFAM" id="SSF63446">
    <property type="entry name" value="Type I dockerin domain"/>
    <property type="match status" value="1"/>
</dbReference>
<dbReference type="KEGG" id="pnd:Pla175_00250"/>
<proteinExistence type="predicted"/>
<dbReference type="OrthoDB" id="240695at2"/>
<dbReference type="AlphaFoldDB" id="A0A518D5B9"/>
<feature type="signal peptide" evidence="1">
    <location>
        <begin position="1"/>
        <end position="19"/>
    </location>
</feature>
<evidence type="ECO:0000256" key="1">
    <source>
        <dbReference type="SAM" id="SignalP"/>
    </source>
</evidence>
<dbReference type="Proteomes" id="UP000317429">
    <property type="component" value="Chromosome"/>
</dbReference>
<evidence type="ECO:0000313" key="2">
    <source>
        <dbReference type="EMBL" id="QDU86675.1"/>
    </source>
</evidence>
<dbReference type="Gene3D" id="1.10.1330.10">
    <property type="entry name" value="Dockerin domain"/>
    <property type="match status" value="1"/>
</dbReference>
<dbReference type="RefSeq" id="WP_145280112.1">
    <property type="nucleotide sequence ID" value="NZ_CP036291.1"/>
</dbReference>
<evidence type="ECO:0008006" key="4">
    <source>
        <dbReference type="Google" id="ProtNLM"/>
    </source>
</evidence>
<accession>A0A518D5B9</accession>
<keyword evidence="1" id="KW-0732">Signal</keyword>
<dbReference type="InterPro" id="IPR018247">
    <property type="entry name" value="EF_Hand_1_Ca_BS"/>
</dbReference>
<organism evidence="2 3">
    <name type="scientific">Pirellulimonas nuda</name>
    <dbReference type="NCBI Taxonomy" id="2528009"/>
    <lineage>
        <taxon>Bacteria</taxon>
        <taxon>Pseudomonadati</taxon>
        <taxon>Planctomycetota</taxon>
        <taxon>Planctomycetia</taxon>
        <taxon>Pirellulales</taxon>
        <taxon>Lacipirellulaceae</taxon>
        <taxon>Pirellulimonas</taxon>
    </lineage>
</organism>
<dbReference type="PROSITE" id="PS00018">
    <property type="entry name" value="EF_HAND_1"/>
    <property type="match status" value="2"/>
</dbReference>
<feature type="chain" id="PRO_5021739123" description="Dockerin domain-containing protein" evidence="1">
    <location>
        <begin position="20"/>
        <end position="700"/>
    </location>
</feature>
<reference evidence="2 3" key="1">
    <citation type="submission" date="2019-02" db="EMBL/GenBank/DDBJ databases">
        <title>Deep-cultivation of Planctomycetes and their phenomic and genomic characterization uncovers novel biology.</title>
        <authorList>
            <person name="Wiegand S."/>
            <person name="Jogler M."/>
            <person name="Boedeker C."/>
            <person name="Pinto D."/>
            <person name="Vollmers J."/>
            <person name="Rivas-Marin E."/>
            <person name="Kohn T."/>
            <person name="Peeters S.H."/>
            <person name="Heuer A."/>
            <person name="Rast P."/>
            <person name="Oberbeckmann S."/>
            <person name="Bunk B."/>
            <person name="Jeske O."/>
            <person name="Meyerdierks A."/>
            <person name="Storesund J.E."/>
            <person name="Kallscheuer N."/>
            <person name="Luecker S."/>
            <person name="Lage O.M."/>
            <person name="Pohl T."/>
            <person name="Merkel B.J."/>
            <person name="Hornburger P."/>
            <person name="Mueller R.-W."/>
            <person name="Bruemmer F."/>
            <person name="Labrenz M."/>
            <person name="Spormann A.M."/>
            <person name="Op den Camp H."/>
            <person name="Overmann J."/>
            <person name="Amann R."/>
            <person name="Jetten M.S.M."/>
            <person name="Mascher T."/>
            <person name="Medema M.H."/>
            <person name="Devos D.P."/>
            <person name="Kaster A.-K."/>
            <person name="Ovreas L."/>
            <person name="Rohde M."/>
            <person name="Galperin M.Y."/>
            <person name="Jogler C."/>
        </authorList>
    </citation>
    <scope>NUCLEOTIDE SEQUENCE [LARGE SCALE GENOMIC DNA]</scope>
    <source>
        <strain evidence="2 3">Pla175</strain>
    </source>
</reference>
<sequence precursor="true">MSVASCAALLLLPASDASALSLSIDRLAGTLLFSNQSGTAYDTQFYEIRSADGQFAPIRWRSIAETGDFDSGGSVDANDVWIELSAPSATDELTEATLLGSLVVGNGFSLDLGDPWVPTPFEDVSMTIQLVSGAAVDVPVAYTGTLIPGDFNADGVVDLTIDWPVVRDNLLKDVAGFNKAGRYLRGDINADGLIDRLDFRLFKNAYESQPGVGTFEAGLAGLAVPEPSAGAIALGLLAAMAWMTRRLGRLSVCLAIGVLSGAAAPASAVVVFTENWNTGSATAGSWTAYTSFTEDRSGDMTGQEGNRSRYINNNASGANVGPGYSYINLTSTSALSFAPSTRYTIDLLVGHRSSFTGSLDYGLWSGEPIDTDPVQNGNQSAQTQTSLGTPGFIDVQTSAGTIVPVGTFVDVAGVTDPSVTRFKFETSESAPTGDLVLFTRNSGADNQRVYFDLVRLDAQPLEELVTLVVDPTNGLAQLKGGSSSNFQIDFVQIESAAGLLLPAAWNSLDSQGVGDAGPGWDKAGGSNAFALAEAHVAGPYATTAGSNIGGLLGAIWDFSNSSAPADPRDDLTFSYDLADGTRVEGYVQLGSLSVGTPGDYNADGFVDAADYTVWRDNLGAAFALPNRGAGLAGAVGPDDYQVWKDHYGQPGPAFGAIATPSAVPEPAGAAAIWLVIASGAILRRRKARGRCAAPATADAL</sequence>
<name>A0A518D5B9_9BACT</name>